<dbReference type="Pfam" id="PF00128">
    <property type="entry name" value="Alpha-amylase"/>
    <property type="match status" value="1"/>
</dbReference>
<dbReference type="AlphaFoldDB" id="F5VZK7"/>
<evidence type="ECO:0000256" key="2">
    <source>
        <dbReference type="ARBA" id="ARBA00008061"/>
    </source>
</evidence>
<feature type="binding site" evidence="8">
    <location>
        <position position="197"/>
    </location>
    <ligand>
        <name>Ca(2+)</name>
        <dbReference type="ChEBI" id="CHEBI:29108"/>
        <label>1</label>
    </ligand>
</feature>
<keyword evidence="3 8" id="KW-0479">Metal-binding</keyword>
<comment type="similarity">
    <text evidence="2">Belongs to the glycosyl hydrolase 13 family.</text>
</comment>
<dbReference type="eggNOG" id="COG0366">
    <property type="taxonomic scope" value="Bacteria"/>
</dbReference>
<dbReference type="InterPro" id="IPR017853">
    <property type="entry name" value="GH"/>
</dbReference>
<dbReference type="SUPFAM" id="SSF51011">
    <property type="entry name" value="Glycosyl hydrolase domain"/>
    <property type="match status" value="1"/>
</dbReference>
<sequence length="508" mass="58982">MKNQTLMQYFEWYLPHDGKHWERLTNDAEHLANLGISHIWMPPAFKATNEKDVGYGVYDLFDLGEFDQKGTVRTKYGFKEDYLQAIQTLKSHGIQPMADVVLNHKAAADHLESFQVIEVDPEDRTIELGEPFTINGWTGFTFDGRQNTYNDFHWHWYHFTGTDYDAKRRKSGIYLIQGENKGWAHEELVDNENGNYDYLMYADLDFKHPEVIQNIYDWANWFIETTGVSGFRLDAVKHIDSFFMRNFIRDIKEKYGQDFYVFGEFWNPDKEANLDYLEKIEERFDLVDVRLHMNLFEASQAGADYDLTTIFDDSLAQINPDRAVTFVENHDTQRGQALESTVEEWFKPAAYALILLREQGLPCVFYGDYYGISGQFAQQDFKDVLNRLLTIRKELAYGEQTDYFDDPNCIGWVRSGTDDQSPIAVLISNAQENYKTMYVGQEWANRTFVDLLGNHPEQVTITAEGYGDFPVAERSVSVWGLLIKSTKSLPMASFLLLNISLSKGPWHF</sequence>
<dbReference type="NCBIfam" id="NF006968">
    <property type="entry name" value="PRK09441.1-1"/>
    <property type="match status" value="1"/>
</dbReference>
<dbReference type="Pfam" id="PF09154">
    <property type="entry name" value="Alpha-amy_C_pro"/>
    <property type="match status" value="1"/>
</dbReference>
<dbReference type="Gene3D" id="2.60.40.1180">
    <property type="entry name" value="Golgi alpha-mannosidase II"/>
    <property type="match status" value="1"/>
</dbReference>
<evidence type="ECO:0000256" key="3">
    <source>
        <dbReference type="ARBA" id="ARBA00022723"/>
    </source>
</evidence>
<dbReference type="Gene3D" id="2.40.30.140">
    <property type="match status" value="1"/>
</dbReference>
<comment type="cofactor">
    <cofactor evidence="1">
        <name>Ca(2+)</name>
        <dbReference type="ChEBI" id="CHEBI:29108"/>
    </cofactor>
</comment>
<name>F5VZK7_9STRE</name>
<protein>
    <submittedName>
        <fullName evidence="10">Alpha amylase, catalytic domain protein</fullName>
    </submittedName>
</protein>
<evidence type="ECO:0000256" key="4">
    <source>
        <dbReference type="ARBA" id="ARBA00022801"/>
    </source>
</evidence>
<dbReference type="PIRSF" id="PIRSF001021">
    <property type="entry name" value="Alph-amls_thrmst"/>
    <property type="match status" value="1"/>
</dbReference>
<keyword evidence="5" id="KW-0119">Carbohydrate metabolism</keyword>
<feature type="binding site" evidence="8">
    <location>
        <position position="238"/>
    </location>
    <ligand>
        <name>Ca(2+)</name>
        <dbReference type="ChEBI" id="CHEBI:29108"/>
        <label>1</label>
    </ligand>
</feature>
<dbReference type="Proteomes" id="UP000010138">
    <property type="component" value="Unassembled WGS sequence"/>
</dbReference>
<reference evidence="10 11" key="1">
    <citation type="submission" date="2011-04" db="EMBL/GenBank/DDBJ databases">
        <authorList>
            <person name="Durkin A.S."/>
            <person name="Radune D."/>
            <person name="Hostetler J."/>
            <person name="Torralba M."/>
            <person name="Gillis M."/>
            <person name="Methe B."/>
            <person name="Sutton G."/>
            <person name="Nelson K.E."/>
        </authorList>
    </citation>
    <scope>NUCLEOTIDE SEQUENCE [LARGE SCALE GENOMIC DNA]</scope>
    <source>
        <strain evidence="10 11">SK1076</strain>
    </source>
</reference>
<dbReference type="InterPro" id="IPR013776">
    <property type="entry name" value="A-amylase_thermo"/>
</dbReference>
<feature type="domain" description="Glycosyl hydrolase family 13 catalytic" evidence="9">
    <location>
        <begin position="4"/>
        <end position="392"/>
    </location>
</feature>
<feature type="binding site" evidence="8">
    <location>
        <position position="203"/>
    </location>
    <ligand>
        <name>Ca(2+)</name>
        <dbReference type="ChEBI" id="CHEBI:29108"/>
        <label>1</label>
    </ligand>
</feature>
<evidence type="ECO:0000313" key="11">
    <source>
        <dbReference type="Proteomes" id="UP000010138"/>
    </source>
</evidence>
<accession>F5VZK7</accession>
<evidence type="ECO:0000256" key="8">
    <source>
        <dbReference type="PIRSR" id="PIRSR001021-2"/>
    </source>
</evidence>
<feature type="active site" description="Nucleophile" evidence="7">
    <location>
        <position position="234"/>
    </location>
</feature>
<dbReference type="CDD" id="cd11318">
    <property type="entry name" value="AmyAc_bac_fung_AmyA"/>
    <property type="match status" value="1"/>
</dbReference>
<dbReference type="NCBIfam" id="NF006971">
    <property type="entry name" value="PRK09441.1-4"/>
    <property type="match status" value="1"/>
</dbReference>
<keyword evidence="6" id="KW-0326">Glycosidase</keyword>
<dbReference type="EMBL" id="AFNN01000010">
    <property type="protein sequence ID" value="EGL87190.1"/>
    <property type="molecule type" value="Genomic_DNA"/>
</dbReference>
<comment type="caution">
    <text evidence="10">The sequence shown here is derived from an EMBL/GenBank/DDBJ whole genome shotgun (WGS) entry which is preliminary data.</text>
</comment>
<dbReference type="InterPro" id="IPR006047">
    <property type="entry name" value="GH13_cat_dom"/>
</dbReference>
<keyword evidence="4" id="KW-0378">Hydrolase</keyword>
<gene>
    <name evidence="10" type="ORF">HMPREF9967_1556</name>
</gene>
<evidence type="ECO:0000259" key="9">
    <source>
        <dbReference type="SMART" id="SM00642"/>
    </source>
</evidence>
<dbReference type="GO" id="GO:0005509">
    <property type="term" value="F:calcium ion binding"/>
    <property type="evidence" value="ECO:0007669"/>
    <property type="project" value="InterPro"/>
</dbReference>
<dbReference type="InterPro" id="IPR015237">
    <property type="entry name" value="Alpha-amylase_C_pro"/>
</dbReference>
<evidence type="ECO:0000256" key="5">
    <source>
        <dbReference type="ARBA" id="ARBA00023277"/>
    </source>
</evidence>
<keyword evidence="8" id="KW-0106">Calcium</keyword>
<dbReference type="GO" id="GO:0005975">
    <property type="term" value="P:carbohydrate metabolic process"/>
    <property type="evidence" value="ECO:0007669"/>
    <property type="project" value="InterPro"/>
</dbReference>
<feature type="binding site" evidence="8">
    <location>
        <position position="205"/>
    </location>
    <ligand>
        <name>Ca(2+)</name>
        <dbReference type="ChEBI" id="CHEBI:29108"/>
        <label>2</label>
    </ligand>
</feature>
<dbReference type="PANTHER" id="PTHR43447">
    <property type="entry name" value="ALPHA-AMYLASE"/>
    <property type="match status" value="1"/>
</dbReference>
<organism evidence="10 11">
    <name type="scientific">Streptococcus infantis SK1076</name>
    <dbReference type="NCBI Taxonomy" id="1005705"/>
    <lineage>
        <taxon>Bacteria</taxon>
        <taxon>Bacillati</taxon>
        <taxon>Bacillota</taxon>
        <taxon>Bacilli</taxon>
        <taxon>Lactobacillales</taxon>
        <taxon>Streptococcaceae</taxon>
        <taxon>Streptococcus</taxon>
    </lineage>
</organism>
<dbReference type="Gene3D" id="3.20.20.80">
    <property type="entry name" value="Glycosidases"/>
    <property type="match status" value="1"/>
</dbReference>
<feature type="active site" description="Proton donor" evidence="7">
    <location>
        <position position="264"/>
    </location>
</feature>
<feature type="binding site" evidence="8">
    <location>
        <position position="103"/>
    </location>
    <ligand>
        <name>Ca(2+)</name>
        <dbReference type="ChEBI" id="CHEBI:29108"/>
        <label>1</label>
    </ligand>
</feature>
<dbReference type="NCBIfam" id="NF006969">
    <property type="entry name" value="PRK09441.1-2"/>
    <property type="match status" value="1"/>
</dbReference>
<dbReference type="GO" id="GO:0004553">
    <property type="term" value="F:hydrolase activity, hydrolyzing O-glycosyl compounds"/>
    <property type="evidence" value="ECO:0007669"/>
    <property type="project" value="InterPro"/>
</dbReference>
<evidence type="ECO:0000256" key="6">
    <source>
        <dbReference type="ARBA" id="ARBA00023295"/>
    </source>
</evidence>
<dbReference type="InterPro" id="IPR013780">
    <property type="entry name" value="Glyco_hydro_b"/>
</dbReference>
<proteinExistence type="inferred from homology"/>
<dbReference type="SUPFAM" id="SSF51445">
    <property type="entry name" value="(Trans)glycosidases"/>
    <property type="match status" value="1"/>
</dbReference>
<dbReference type="RefSeq" id="WP_006150211.1">
    <property type="nucleotide sequence ID" value="NZ_AFNN01000010.1"/>
</dbReference>
<evidence type="ECO:0000313" key="10">
    <source>
        <dbReference type="EMBL" id="EGL87190.1"/>
    </source>
</evidence>
<evidence type="ECO:0000256" key="7">
    <source>
        <dbReference type="PIRSR" id="PIRSR001021-1"/>
    </source>
</evidence>
<evidence type="ECO:0000256" key="1">
    <source>
        <dbReference type="ARBA" id="ARBA00001913"/>
    </source>
</evidence>
<dbReference type="SMART" id="SM00642">
    <property type="entry name" value="Aamy"/>
    <property type="match status" value="1"/>
</dbReference>